<dbReference type="Pfam" id="PF18962">
    <property type="entry name" value="Por_Secre_tail"/>
    <property type="match status" value="1"/>
</dbReference>
<dbReference type="AlphaFoldDB" id="S4W464"/>
<name>S4W464_9BACT</name>
<proteinExistence type="predicted"/>
<feature type="domain" description="Secretion system C-terminal sorting" evidence="2">
    <location>
        <begin position="882"/>
        <end position="946"/>
    </location>
</feature>
<reference evidence="3" key="1">
    <citation type="journal article" date="2014" name="ISME J.">
        <title>Genomic properties of Marine Group A bacteria indicate a role in the marine sulfur cycle.</title>
        <authorList>
            <person name="Wright J.J."/>
            <person name="Mewis K."/>
            <person name="Hanson N.W."/>
            <person name="Konwar K.M."/>
            <person name="Maas K.R."/>
            <person name="Hallam S.J."/>
        </authorList>
    </citation>
    <scope>NUCLEOTIDE SEQUENCE</scope>
</reference>
<protein>
    <recommendedName>
        <fullName evidence="2">Secretion system C-terminal sorting domain-containing protein</fullName>
    </recommendedName>
</protein>
<dbReference type="Gene3D" id="2.60.40.10">
    <property type="entry name" value="Immunoglobulins"/>
    <property type="match status" value="1"/>
</dbReference>
<evidence type="ECO:0000259" key="2">
    <source>
        <dbReference type="Pfam" id="PF18962"/>
    </source>
</evidence>
<dbReference type="EMBL" id="KF170417">
    <property type="protein sequence ID" value="AGO87882.1"/>
    <property type="molecule type" value="Genomic_DNA"/>
</dbReference>
<feature type="chain" id="PRO_5004525122" description="Secretion system C-terminal sorting domain-containing protein" evidence="1">
    <location>
        <begin position="19"/>
        <end position="966"/>
    </location>
</feature>
<dbReference type="InterPro" id="IPR026444">
    <property type="entry name" value="Secre_tail"/>
</dbReference>
<dbReference type="InterPro" id="IPR013783">
    <property type="entry name" value="Ig-like_fold"/>
</dbReference>
<dbReference type="NCBIfam" id="TIGR04183">
    <property type="entry name" value="Por_Secre_tail"/>
    <property type="match status" value="1"/>
</dbReference>
<feature type="signal peptide" evidence="1">
    <location>
        <begin position="1"/>
        <end position="18"/>
    </location>
</feature>
<accession>S4W464</accession>
<keyword evidence="1" id="KW-0732">Signal</keyword>
<evidence type="ECO:0000313" key="3">
    <source>
        <dbReference type="EMBL" id="AGO87882.1"/>
    </source>
</evidence>
<sequence>MKKHISLIIILSASLFSAQNNFVEKKSDNSFNATNSSRTFRTGDYGLVCQNESGSYNTDMENYIYSPVINVPAGDQVGIDFLVRGSLLDGDAFPEVDYWGMQLSNDSGQSWNYVSNPYGDTSATANNYVYSDAPEFWSLFSTTYSEPIDISNYAGSAIQMRYWFHSDSDAPQGEGLFLDDITVSVDGADIYFESFEDSTMAGWVSVDQTSTLPAWHIDTYGAYGESGRSWWMGDPSIGTNGGYSDHWYQVLDTPPIDLPNSTSTLTVSFDQKRAIENLCSGTNCPECTGGVLYDGWDALNVRISSDGGETWSVLEDAVPAYNSSDTYCFGFEFGEGCAVPGWGGVETATPIWEATDVSIPQSYYGQEVIVRFAFSADPGYSTVDNTDLTGVWIDNIDVAGVFTNDGEDTTGFESKSLVALGGDLWHIENIGVPPVIPMPENVVVTAVDGSVEVTWDSPSGDEEYNNEWVSFDDGSFENAIVVGTGGQGYIGTSFNMPYGVESVTVHSARVHASGSGTTTLGGFAIIGGVPSPTPLYEVNITVVDNNFTDEITLDWAFQSSFVVALLVKGPSTDGGTDGIGISIDESSIPSSHSWSGLGGWSPWSEVALSNDGISDGEFGIQAKVTSVGGSTPVFNVYRDPGLDGSSFQLMFNGTGLSVTNYTDNIVSNGVEYCYRVASVFDEALSEKTTPACGLPISNTVYDVIYDDGTSEDVMPVGNGNYLAAKFKPAGYPSKLYGASFYVAGSQSGPVLVYVWPEGQDGKPDMNNPILPGIARNLIQGWNEVNFVNEGFDFPIDSGSVFVGYQQLSVNFNIGVDWNNSSNASNSMLDFGIGIGWEQLSNYSSNGVWMIRAQMDGENEIALSNDNDLLNQLPREFALSQNYPNPFNPTTNIQFGLAEHSITSLEIFNILGESVTKVVDKPLDAGFYNFSVSMNGLASGMYFYRLIAISSDGKSLYNDMKKMILVR</sequence>
<evidence type="ECO:0000256" key="1">
    <source>
        <dbReference type="SAM" id="SignalP"/>
    </source>
</evidence>
<organism evidence="3">
    <name type="scientific">uncultured bacterium FPPP_33K14</name>
    <dbReference type="NCBI Taxonomy" id="1343846"/>
    <lineage>
        <taxon>Bacteria</taxon>
        <taxon>environmental samples</taxon>
    </lineage>
</organism>